<dbReference type="AlphaFoldDB" id="A0A9X7N4L9"/>
<dbReference type="InterPro" id="IPR010982">
    <property type="entry name" value="Lambda_DNA-bd_dom_sf"/>
</dbReference>
<dbReference type="SUPFAM" id="SSF47413">
    <property type="entry name" value="lambda repressor-like DNA-binding domains"/>
    <property type="match status" value="1"/>
</dbReference>
<dbReference type="Pfam" id="PF22055">
    <property type="entry name" value="MvaT_DBD"/>
    <property type="match status" value="1"/>
</dbReference>
<sequence length="214" mass="24227">MQDRKAFGKSLRMLRISRGLTQEAFAPVCAPNYEGALERGEYAPSVEMVSNLATVVDVHPLTLLTTMYVEKDGKSVIELLLQVTNDIDRLSRQLANNIGRDSRDRSELFAELQQWLMLCLAGQRSEDGGTLAASLESEIPQLRSVMTDTLKRFLAARKRTRSKKLRTPARKQWSAKTYRNPHSGELLVVKSRNNGKLKAWFAEYGEEVVNTWLV</sequence>
<protein>
    <recommendedName>
        <fullName evidence="1">HTH cro/C1-type domain-containing protein</fullName>
    </recommendedName>
</protein>
<dbReference type="RefSeq" id="WP_151189114.1">
    <property type="nucleotide sequence ID" value="NZ_CP043626.1"/>
</dbReference>
<evidence type="ECO:0000313" key="2">
    <source>
        <dbReference type="EMBL" id="QEY75032.1"/>
    </source>
</evidence>
<dbReference type="OrthoDB" id="8527218at2"/>
<gene>
    <name evidence="2" type="ORF">F1C79_27305</name>
</gene>
<evidence type="ECO:0000313" key="3">
    <source>
        <dbReference type="Proteomes" id="UP000326659"/>
    </source>
</evidence>
<dbReference type="InterPro" id="IPR035616">
    <property type="entry name" value="MvaT_DBD"/>
</dbReference>
<evidence type="ECO:0000259" key="1">
    <source>
        <dbReference type="PROSITE" id="PS50943"/>
    </source>
</evidence>
<dbReference type="PROSITE" id="PS50943">
    <property type="entry name" value="HTH_CROC1"/>
    <property type="match status" value="1"/>
</dbReference>
<name>A0A9X7N4L9_PSEDE</name>
<dbReference type="CDD" id="cd00093">
    <property type="entry name" value="HTH_XRE"/>
    <property type="match status" value="1"/>
</dbReference>
<dbReference type="Proteomes" id="UP000326659">
    <property type="component" value="Chromosome"/>
</dbReference>
<dbReference type="EMBL" id="CP043626">
    <property type="protein sequence ID" value="QEY75032.1"/>
    <property type="molecule type" value="Genomic_DNA"/>
</dbReference>
<proteinExistence type="predicted"/>
<dbReference type="Gene3D" id="1.10.260.40">
    <property type="entry name" value="lambda repressor-like DNA-binding domains"/>
    <property type="match status" value="1"/>
</dbReference>
<accession>A0A9X7N4L9</accession>
<keyword evidence="3" id="KW-1185">Reference proteome</keyword>
<organism evidence="2 3">
    <name type="scientific">Pseudomonas denitrificans</name>
    <dbReference type="NCBI Taxonomy" id="43306"/>
    <lineage>
        <taxon>Bacteria</taxon>
        <taxon>Pseudomonadati</taxon>
        <taxon>Pseudomonadota</taxon>
        <taxon>Gammaproteobacteria</taxon>
        <taxon>Pseudomonadales</taxon>
        <taxon>Pseudomonadaceae</taxon>
        <taxon>Halopseudomonas</taxon>
    </lineage>
</organism>
<feature type="domain" description="HTH cro/C1-type" evidence="1">
    <location>
        <begin position="11"/>
        <end position="63"/>
    </location>
</feature>
<reference evidence="2 3" key="1">
    <citation type="submission" date="2019-09" db="EMBL/GenBank/DDBJ databases">
        <title>Prosopis cineraria nodule microbiome.</title>
        <authorList>
            <person name="Chaluvadi S.R."/>
            <person name="Ali R."/>
            <person name="Wang X."/>
        </authorList>
    </citation>
    <scope>NUCLEOTIDE SEQUENCE [LARGE SCALE GENOMIC DNA]</scope>
    <source>
        <strain evidence="2 3">BG1</strain>
    </source>
</reference>
<dbReference type="GO" id="GO:0003677">
    <property type="term" value="F:DNA binding"/>
    <property type="evidence" value="ECO:0007669"/>
    <property type="project" value="InterPro"/>
</dbReference>
<dbReference type="KEGG" id="pden:F1C79_27305"/>
<dbReference type="InterPro" id="IPR001387">
    <property type="entry name" value="Cro/C1-type_HTH"/>
</dbReference>